<reference evidence="1 2" key="1">
    <citation type="submission" date="2024-06" db="EMBL/GenBank/DDBJ databases">
        <title>Flavobacterium spp. isolated from glacier.</title>
        <authorList>
            <person name="Han D."/>
        </authorList>
    </citation>
    <scope>NUCLEOTIDE SEQUENCE [LARGE SCALE GENOMIC DNA]</scope>
    <source>
        <strain evidence="1 2">ZS1P70</strain>
    </source>
</reference>
<protein>
    <submittedName>
        <fullName evidence="1">Uncharacterized protein</fullName>
    </submittedName>
</protein>
<gene>
    <name evidence="1" type="ORF">ACFX5F_11820</name>
</gene>
<comment type="caution">
    <text evidence="1">The sequence shown here is derived from an EMBL/GenBank/DDBJ whole genome shotgun (WGS) entry which is preliminary data.</text>
</comment>
<dbReference type="Proteomes" id="UP001600107">
    <property type="component" value="Unassembled WGS sequence"/>
</dbReference>
<proteinExistence type="predicted"/>
<dbReference type="RefSeq" id="WP_379852238.1">
    <property type="nucleotide sequence ID" value="NZ_JBHZPY010000010.1"/>
</dbReference>
<accession>A0ABW6I7D3</accession>
<keyword evidence="2" id="KW-1185">Reference proteome</keyword>
<evidence type="ECO:0000313" key="1">
    <source>
        <dbReference type="EMBL" id="MFE3871907.1"/>
    </source>
</evidence>
<name>A0ABW6I7D3_9FLAO</name>
<sequence>MSLEGIIIKIVGGGVKEIKYTEHEMPPKRISLFWGFFISRKIKYDIDFKNSLFIELTA</sequence>
<organism evidence="1 2">
    <name type="scientific">Flavobacterium zhoui</name>
    <dbReference type="NCBI Taxonomy" id="3230414"/>
    <lineage>
        <taxon>Bacteria</taxon>
        <taxon>Pseudomonadati</taxon>
        <taxon>Bacteroidota</taxon>
        <taxon>Flavobacteriia</taxon>
        <taxon>Flavobacteriales</taxon>
        <taxon>Flavobacteriaceae</taxon>
        <taxon>Flavobacterium</taxon>
    </lineage>
</organism>
<evidence type="ECO:0000313" key="2">
    <source>
        <dbReference type="Proteomes" id="UP001600107"/>
    </source>
</evidence>
<dbReference type="EMBL" id="JBHZPY010000010">
    <property type="protein sequence ID" value="MFE3871907.1"/>
    <property type="molecule type" value="Genomic_DNA"/>
</dbReference>